<keyword evidence="6 13" id="KW-0347">Helicase</keyword>
<dbReference type="InterPro" id="IPR007693">
    <property type="entry name" value="DNA_helicase_DnaB-like_N"/>
</dbReference>
<dbReference type="AlphaFoldDB" id="A0A2V4BKV9"/>
<evidence type="ECO:0000256" key="9">
    <source>
        <dbReference type="ARBA" id="ARBA00023235"/>
    </source>
</evidence>
<evidence type="ECO:0000256" key="7">
    <source>
        <dbReference type="ARBA" id="ARBA00022840"/>
    </source>
</evidence>
<evidence type="ECO:0000256" key="8">
    <source>
        <dbReference type="ARBA" id="ARBA00023125"/>
    </source>
</evidence>
<dbReference type="PANTHER" id="PTHR30153:SF2">
    <property type="entry name" value="REPLICATIVE DNA HELICASE"/>
    <property type="match status" value="1"/>
</dbReference>
<evidence type="ECO:0000256" key="13">
    <source>
        <dbReference type="RuleBase" id="RU362085"/>
    </source>
</evidence>
<dbReference type="InterPro" id="IPR007694">
    <property type="entry name" value="DNA_helicase_DnaB-like_C"/>
</dbReference>
<protein>
    <recommendedName>
        <fullName evidence="12 13">Replicative DNA helicase</fullName>
        <ecNumber evidence="12 13">5.6.2.3</ecNumber>
    </recommendedName>
</protein>
<dbReference type="InterPro" id="IPR027417">
    <property type="entry name" value="P-loop_NTPase"/>
</dbReference>
<comment type="caution">
    <text evidence="15">The sequence shown here is derived from an EMBL/GenBank/DDBJ whole genome shotgun (WGS) entry which is preliminary data.</text>
</comment>
<keyword evidence="2 13" id="KW-0639">Primosome</keyword>
<dbReference type="InterPro" id="IPR016136">
    <property type="entry name" value="DNA_helicase_N/primase_C"/>
</dbReference>
<dbReference type="GO" id="GO:0016887">
    <property type="term" value="F:ATP hydrolysis activity"/>
    <property type="evidence" value="ECO:0007669"/>
    <property type="project" value="RHEA"/>
</dbReference>
<keyword evidence="16" id="KW-1185">Reference proteome</keyword>
<dbReference type="Gene3D" id="3.40.50.300">
    <property type="entry name" value="P-loop containing nucleotide triphosphate hydrolases"/>
    <property type="match status" value="1"/>
</dbReference>
<dbReference type="GO" id="GO:0006269">
    <property type="term" value="P:DNA replication, synthesis of primer"/>
    <property type="evidence" value="ECO:0007669"/>
    <property type="project" value="UniProtKB-UniRule"/>
</dbReference>
<proteinExistence type="inferred from homology"/>
<dbReference type="SUPFAM" id="SSF48024">
    <property type="entry name" value="N-terminal domain of DnaB helicase"/>
    <property type="match status" value="1"/>
</dbReference>
<dbReference type="GO" id="GO:0042802">
    <property type="term" value="F:identical protein binding"/>
    <property type="evidence" value="ECO:0007669"/>
    <property type="project" value="UniProtKB-ARBA"/>
</dbReference>
<keyword evidence="9" id="KW-0413">Isomerase</keyword>
<comment type="function">
    <text evidence="10 13">The main replicative DNA helicase, it participates in initiation and elongation during chromosome replication. Travels ahead of the DNA replisome, separating dsDNA into templates for DNA synthesis. A processive ATP-dependent 5'-3' DNA helicase it has DNA-dependent ATPase activity.</text>
</comment>
<evidence type="ECO:0000259" key="14">
    <source>
        <dbReference type="PROSITE" id="PS51199"/>
    </source>
</evidence>
<dbReference type="FunFam" id="1.10.860.10:FF:000001">
    <property type="entry name" value="Replicative DNA helicase"/>
    <property type="match status" value="1"/>
</dbReference>
<dbReference type="Gene3D" id="1.10.860.10">
    <property type="entry name" value="DNAb Helicase, Chain A"/>
    <property type="match status" value="1"/>
</dbReference>
<evidence type="ECO:0000313" key="15">
    <source>
        <dbReference type="EMBL" id="PXY39586.1"/>
    </source>
</evidence>
<dbReference type="Pfam" id="PF00772">
    <property type="entry name" value="DnaB"/>
    <property type="match status" value="1"/>
</dbReference>
<sequence length="514" mass="57164">MENFKNINPVKVDKTTIINLEKGKLPPQVLDLEEAVLGAMMIDKKGVDDVIDILQPDAFYKDAHKFIFEAIIQLFTETQPIDLLTVSSQLKKNGKLELAGGDFYLIQLTQKIASSAHIEFHSRIILQKFIQRSLIRISSEIIEASYDETTDVFDLLDQAESKLYEVTQGNIKRSSETAQSLVLQAKKKIEEISKKEGLSGVETGFTNLDKLTSGWQPSDLIIIAARPAMGKTAFVLSMARNIAIQFGHAVALFSLEMASVQLITRLISSETGLSSEKLRTGKLEPHEWTMLSTKVKDLEKAPLFIDDTPSLSIFDLRAKCRRLASQHGIKIIIVDYLQLMTAGGNNKGGGNREQEISTISRNLKALAKELNVPVIALSQLSRAVETRGSSKRPLLSDLRESGAIEQDADIVSFLYRPEYYKIDEWDDDEASPTAGQAEIMIAKHRNGGIENVRLKFIGHLGKFDNLDDFSGSYDDLPSKMNHDDNPFITKNLPSANEAFGSNLNDDDDDSDVPF</sequence>
<keyword evidence="5 13" id="KW-0378">Hydrolase</keyword>
<dbReference type="FunFam" id="3.40.50.300:FF:000076">
    <property type="entry name" value="Replicative DNA helicase"/>
    <property type="match status" value="1"/>
</dbReference>
<reference evidence="15 16" key="1">
    <citation type="submission" date="2018-05" db="EMBL/GenBank/DDBJ databases">
        <title>Flavobacterium sp. strain IMCC34759, incomplete genome.</title>
        <authorList>
            <person name="Joung Y."/>
            <person name="Cho J."/>
        </authorList>
    </citation>
    <scope>NUCLEOTIDE SEQUENCE [LARGE SCALE GENOMIC DNA]</scope>
    <source>
        <strain evidence="15 16">IMCC34759</strain>
    </source>
</reference>
<dbReference type="RefSeq" id="WP_110307886.1">
    <property type="nucleotide sequence ID" value="NZ_QJHK01000017.1"/>
</dbReference>
<evidence type="ECO:0000256" key="1">
    <source>
        <dbReference type="ARBA" id="ARBA00008428"/>
    </source>
</evidence>
<organism evidence="15 16">
    <name type="scientific">Flavobacterium cheongpyeongense</name>
    <dbReference type="NCBI Taxonomy" id="2212651"/>
    <lineage>
        <taxon>Bacteria</taxon>
        <taxon>Pseudomonadati</taxon>
        <taxon>Bacteroidota</taxon>
        <taxon>Flavobacteriia</taxon>
        <taxon>Flavobacteriales</taxon>
        <taxon>Flavobacteriaceae</taxon>
        <taxon>Flavobacterium</taxon>
    </lineage>
</organism>
<keyword evidence="7 13" id="KW-0067">ATP-binding</keyword>
<comment type="catalytic activity">
    <reaction evidence="11 13">
        <text>ATP + H2O = ADP + phosphate + H(+)</text>
        <dbReference type="Rhea" id="RHEA:13065"/>
        <dbReference type="ChEBI" id="CHEBI:15377"/>
        <dbReference type="ChEBI" id="CHEBI:15378"/>
        <dbReference type="ChEBI" id="CHEBI:30616"/>
        <dbReference type="ChEBI" id="CHEBI:43474"/>
        <dbReference type="ChEBI" id="CHEBI:456216"/>
        <dbReference type="EC" id="5.6.2.3"/>
    </reaction>
</comment>
<keyword evidence="4 13" id="KW-0547">Nucleotide-binding</keyword>
<evidence type="ECO:0000313" key="16">
    <source>
        <dbReference type="Proteomes" id="UP000247903"/>
    </source>
</evidence>
<evidence type="ECO:0000256" key="3">
    <source>
        <dbReference type="ARBA" id="ARBA00022705"/>
    </source>
</evidence>
<evidence type="ECO:0000256" key="10">
    <source>
        <dbReference type="ARBA" id="ARBA00044932"/>
    </source>
</evidence>
<dbReference type="GO" id="GO:0003677">
    <property type="term" value="F:DNA binding"/>
    <property type="evidence" value="ECO:0007669"/>
    <property type="project" value="UniProtKB-UniRule"/>
</dbReference>
<evidence type="ECO:0000256" key="6">
    <source>
        <dbReference type="ARBA" id="ARBA00022806"/>
    </source>
</evidence>
<evidence type="ECO:0000256" key="12">
    <source>
        <dbReference type="NCBIfam" id="TIGR00665"/>
    </source>
</evidence>
<accession>A0A2V4BKV9</accession>
<dbReference type="GO" id="GO:0005829">
    <property type="term" value="C:cytosol"/>
    <property type="evidence" value="ECO:0007669"/>
    <property type="project" value="TreeGrafter"/>
</dbReference>
<name>A0A2V4BKV9_9FLAO</name>
<dbReference type="GO" id="GO:1990077">
    <property type="term" value="C:primosome complex"/>
    <property type="evidence" value="ECO:0007669"/>
    <property type="project" value="UniProtKB-UniRule"/>
</dbReference>
<evidence type="ECO:0000256" key="11">
    <source>
        <dbReference type="ARBA" id="ARBA00048954"/>
    </source>
</evidence>
<keyword evidence="8 13" id="KW-0238">DNA-binding</keyword>
<dbReference type="NCBIfam" id="TIGR00665">
    <property type="entry name" value="DnaB"/>
    <property type="match status" value="1"/>
</dbReference>
<dbReference type="SUPFAM" id="SSF52540">
    <property type="entry name" value="P-loop containing nucleoside triphosphate hydrolases"/>
    <property type="match status" value="1"/>
</dbReference>
<evidence type="ECO:0000256" key="5">
    <source>
        <dbReference type="ARBA" id="ARBA00022801"/>
    </source>
</evidence>
<dbReference type="InterPro" id="IPR007692">
    <property type="entry name" value="DNA_helicase_DnaB"/>
</dbReference>
<dbReference type="Proteomes" id="UP000247903">
    <property type="component" value="Unassembled WGS sequence"/>
</dbReference>
<keyword evidence="3 13" id="KW-0235">DNA replication</keyword>
<dbReference type="PANTHER" id="PTHR30153">
    <property type="entry name" value="REPLICATIVE DNA HELICASE DNAB"/>
    <property type="match status" value="1"/>
</dbReference>
<comment type="similarity">
    <text evidence="1 13">Belongs to the helicase family. DnaB subfamily.</text>
</comment>
<dbReference type="EMBL" id="QJHK01000017">
    <property type="protein sequence ID" value="PXY39586.1"/>
    <property type="molecule type" value="Genomic_DNA"/>
</dbReference>
<dbReference type="GO" id="GO:0043139">
    <property type="term" value="F:5'-3' DNA helicase activity"/>
    <property type="evidence" value="ECO:0007669"/>
    <property type="project" value="UniProtKB-EC"/>
</dbReference>
<evidence type="ECO:0000256" key="4">
    <source>
        <dbReference type="ARBA" id="ARBA00022741"/>
    </source>
</evidence>
<dbReference type="OrthoDB" id="9773982at2"/>
<gene>
    <name evidence="15" type="primary">dnaB</name>
    <name evidence="15" type="ORF">DMB65_17380</name>
</gene>
<dbReference type="CDD" id="cd00984">
    <property type="entry name" value="DnaB_C"/>
    <property type="match status" value="1"/>
</dbReference>
<dbReference type="EC" id="5.6.2.3" evidence="12 13"/>
<dbReference type="InterPro" id="IPR036185">
    <property type="entry name" value="DNA_heli_DnaB-like_N_sf"/>
</dbReference>
<dbReference type="Pfam" id="PF03796">
    <property type="entry name" value="DnaB_C"/>
    <property type="match status" value="1"/>
</dbReference>
<feature type="domain" description="SF4 helicase" evidence="14">
    <location>
        <begin position="194"/>
        <end position="470"/>
    </location>
</feature>
<dbReference type="PROSITE" id="PS51199">
    <property type="entry name" value="SF4_HELICASE"/>
    <property type="match status" value="1"/>
</dbReference>
<dbReference type="GO" id="GO:0005524">
    <property type="term" value="F:ATP binding"/>
    <property type="evidence" value="ECO:0007669"/>
    <property type="project" value="UniProtKB-UniRule"/>
</dbReference>
<evidence type="ECO:0000256" key="2">
    <source>
        <dbReference type="ARBA" id="ARBA00022515"/>
    </source>
</evidence>